<dbReference type="AlphaFoldDB" id="A0A1D1YVH6"/>
<dbReference type="Pfam" id="PF00023">
    <property type="entry name" value="Ank"/>
    <property type="match status" value="1"/>
</dbReference>
<feature type="region of interest" description="Disordered" evidence="2">
    <location>
        <begin position="93"/>
        <end position="153"/>
    </location>
</feature>
<dbReference type="EMBL" id="GDJX01009263">
    <property type="protein sequence ID" value="JAT58673.1"/>
    <property type="molecule type" value="Transcribed_RNA"/>
</dbReference>
<accession>A0A1D1YVH6</accession>
<dbReference type="SUPFAM" id="SSF48403">
    <property type="entry name" value="Ankyrin repeat"/>
    <property type="match status" value="1"/>
</dbReference>
<dbReference type="PROSITE" id="PS50297">
    <property type="entry name" value="ANK_REP_REGION"/>
    <property type="match status" value="1"/>
</dbReference>
<dbReference type="Gene3D" id="1.25.40.20">
    <property type="entry name" value="Ankyrin repeat-containing domain"/>
    <property type="match status" value="1"/>
</dbReference>
<feature type="non-terminal residue" evidence="3">
    <location>
        <position position="153"/>
    </location>
</feature>
<dbReference type="InterPro" id="IPR002110">
    <property type="entry name" value="Ankyrin_rpt"/>
</dbReference>
<name>A0A1D1YVH6_9ARAE</name>
<evidence type="ECO:0000313" key="3">
    <source>
        <dbReference type="EMBL" id="JAT58673.1"/>
    </source>
</evidence>
<evidence type="ECO:0000256" key="2">
    <source>
        <dbReference type="SAM" id="MobiDB-lite"/>
    </source>
</evidence>
<reference evidence="3" key="1">
    <citation type="submission" date="2015-07" db="EMBL/GenBank/DDBJ databases">
        <title>Transcriptome Assembly of Anthurium amnicola.</title>
        <authorList>
            <person name="Suzuki J."/>
        </authorList>
    </citation>
    <scope>NUCLEOTIDE SEQUENCE</scope>
</reference>
<dbReference type="PROSITE" id="PS50088">
    <property type="entry name" value="ANK_REPEAT"/>
    <property type="match status" value="1"/>
</dbReference>
<organism evidence="3">
    <name type="scientific">Anthurium amnicola</name>
    <dbReference type="NCBI Taxonomy" id="1678845"/>
    <lineage>
        <taxon>Eukaryota</taxon>
        <taxon>Viridiplantae</taxon>
        <taxon>Streptophyta</taxon>
        <taxon>Embryophyta</taxon>
        <taxon>Tracheophyta</taxon>
        <taxon>Spermatophyta</taxon>
        <taxon>Magnoliopsida</taxon>
        <taxon>Liliopsida</taxon>
        <taxon>Araceae</taxon>
        <taxon>Pothoideae</taxon>
        <taxon>Potheae</taxon>
        <taxon>Anthurium</taxon>
    </lineage>
</organism>
<keyword evidence="1" id="KW-0040">ANK repeat</keyword>
<sequence>NHCCGSDNTTALHCAASGGSVNALDSVRVLLFAGADRDSVDAAGLRPGDVIVVSPKLPYVKAALEELLLGCDGATHLVGIGDQPHNLRVSLSVVPKPRSPPLSSSPDEDGSPYSMISSPRTGKLQEMLPSLASEKEKKEYPIDPSLPDIKNSI</sequence>
<gene>
    <name evidence="3" type="primary">At2g41900_1</name>
    <name evidence="3" type="ORF">g.117640</name>
</gene>
<evidence type="ECO:0000256" key="1">
    <source>
        <dbReference type="PROSITE-ProRule" id="PRU00023"/>
    </source>
</evidence>
<feature type="repeat" description="ANK" evidence="1">
    <location>
        <begin position="7"/>
        <end position="42"/>
    </location>
</feature>
<feature type="compositionally biased region" description="Low complexity" evidence="2">
    <location>
        <begin position="93"/>
        <end position="105"/>
    </location>
</feature>
<dbReference type="InterPro" id="IPR036770">
    <property type="entry name" value="Ankyrin_rpt-contain_sf"/>
</dbReference>
<proteinExistence type="predicted"/>
<protein>
    <submittedName>
        <fullName evidence="3">Zinc finger CCCH domain-containing protein 30</fullName>
    </submittedName>
</protein>
<feature type="non-terminal residue" evidence="3">
    <location>
        <position position="1"/>
    </location>
</feature>